<dbReference type="SUPFAM" id="SSF57095">
    <property type="entry name" value="Scorpion toxin-like"/>
    <property type="match status" value="1"/>
</dbReference>
<evidence type="ECO:0000259" key="3">
    <source>
        <dbReference type="Pfam" id="PF00304"/>
    </source>
</evidence>
<proteinExistence type="predicted"/>
<feature type="chain" id="PRO_5036767858" evidence="2">
    <location>
        <begin position="26"/>
        <end position="71"/>
    </location>
</feature>
<feature type="signal peptide" evidence="2">
    <location>
        <begin position="1"/>
        <end position="25"/>
    </location>
</feature>
<evidence type="ECO:0000256" key="2">
    <source>
        <dbReference type="SAM" id="SignalP"/>
    </source>
</evidence>
<keyword evidence="4" id="KW-1185">Reference proteome</keyword>
<feature type="domain" description="Knottins-like" evidence="3">
    <location>
        <begin position="28"/>
        <end position="70"/>
    </location>
</feature>
<name>A0A914PB56_9BILA</name>
<accession>A0A914PB56</accession>
<evidence type="ECO:0000256" key="1">
    <source>
        <dbReference type="ARBA" id="ARBA00023157"/>
    </source>
</evidence>
<keyword evidence="2" id="KW-0732">Signal</keyword>
<dbReference type="Gene3D" id="3.30.30.10">
    <property type="entry name" value="Knottin, scorpion toxin-like"/>
    <property type="match status" value="1"/>
</dbReference>
<dbReference type="Pfam" id="PF00304">
    <property type="entry name" value="Gamma-thionin"/>
    <property type="match status" value="1"/>
</dbReference>
<sequence>MVSTSLFVKVFAFAVLLVLINQATANEWPSGLFSGACFFDDHFGKCPNKCKEEGKGATGGHCHDFKCICTN</sequence>
<organism evidence="4 5">
    <name type="scientific">Panagrolaimus davidi</name>
    <dbReference type="NCBI Taxonomy" id="227884"/>
    <lineage>
        <taxon>Eukaryota</taxon>
        <taxon>Metazoa</taxon>
        <taxon>Ecdysozoa</taxon>
        <taxon>Nematoda</taxon>
        <taxon>Chromadorea</taxon>
        <taxon>Rhabditida</taxon>
        <taxon>Tylenchina</taxon>
        <taxon>Panagrolaimomorpha</taxon>
        <taxon>Panagrolaimoidea</taxon>
        <taxon>Panagrolaimidae</taxon>
        <taxon>Panagrolaimus</taxon>
    </lineage>
</organism>
<dbReference type="AlphaFoldDB" id="A0A914PB56"/>
<dbReference type="WBParaSite" id="PDA_v2.g11951.t1">
    <property type="protein sequence ID" value="PDA_v2.g11951.t1"/>
    <property type="gene ID" value="PDA_v2.g11951"/>
</dbReference>
<keyword evidence="1" id="KW-1015">Disulfide bond</keyword>
<dbReference type="Proteomes" id="UP000887578">
    <property type="component" value="Unplaced"/>
</dbReference>
<dbReference type="InterPro" id="IPR003614">
    <property type="entry name" value="Knottins"/>
</dbReference>
<protein>
    <submittedName>
        <fullName evidence="5">Defensin</fullName>
    </submittedName>
</protein>
<evidence type="ECO:0000313" key="4">
    <source>
        <dbReference type="Proteomes" id="UP000887578"/>
    </source>
</evidence>
<evidence type="ECO:0000313" key="5">
    <source>
        <dbReference type="WBParaSite" id="PDA_v2.g11951.t1"/>
    </source>
</evidence>
<reference evidence="5" key="1">
    <citation type="submission" date="2022-11" db="UniProtKB">
        <authorList>
            <consortium name="WormBaseParasite"/>
        </authorList>
    </citation>
    <scope>IDENTIFICATION</scope>
</reference>
<dbReference type="InterPro" id="IPR036574">
    <property type="entry name" value="Scorpion_toxin-like_sf"/>
</dbReference>